<keyword evidence="2" id="KW-0472">Membrane</keyword>
<keyword evidence="2" id="KW-0812">Transmembrane</keyword>
<dbReference type="PANTHER" id="PTHR24148">
    <property type="entry name" value="ANKYRIN REPEAT DOMAIN-CONTAINING PROTEIN 39 HOMOLOG-RELATED"/>
    <property type="match status" value="1"/>
</dbReference>
<dbReference type="AlphaFoldDB" id="A0A067M759"/>
<keyword evidence="2" id="KW-1133">Transmembrane helix</keyword>
<evidence type="ECO:0000313" key="4">
    <source>
        <dbReference type="EMBL" id="KDQ10550.1"/>
    </source>
</evidence>
<feature type="compositionally biased region" description="Low complexity" evidence="1">
    <location>
        <begin position="56"/>
        <end position="67"/>
    </location>
</feature>
<gene>
    <name evidence="4" type="ORF">BOTBODRAFT_136626</name>
</gene>
<keyword evidence="5" id="KW-1185">Reference proteome</keyword>
<organism evidence="4 5">
    <name type="scientific">Botryobasidium botryosum (strain FD-172 SS1)</name>
    <dbReference type="NCBI Taxonomy" id="930990"/>
    <lineage>
        <taxon>Eukaryota</taxon>
        <taxon>Fungi</taxon>
        <taxon>Dikarya</taxon>
        <taxon>Basidiomycota</taxon>
        <taxon>Agaricomycotina</taxon>
        <taxon>Agaricomycetes</taxon>
        <taxon>Cantharellales</taxon>
        <taxon>Botryobasidiaceae</taxon>
        <taxon>Botryobasidium</taxon>
    </lineage>
</organism>
<dbReference type="OrthoDB" id="5303367at2759"/>
<evidence type="ECO:0000256" key="2">
    <source>
        <dbReference type="SAM" id="Phobius"/>
    </source>
</evidence>
<dbReference type="PANTHER" id="PTHR24148:SF64">
    <property type="entry name" value="HETEROKARYON INCOMPATIBILITY DOMAIN-CONTAINING PROTEIN"/>
    <property type="match status" value="1"/>
</dbReference>
<proteinExistence type="predicted"/>
<dbReference type="InParanoid" id="A0A067M759"/>
<dbReference type="Pfam" id="PF06985">
    <property type="entry name" value="HET"/>
    <property type="match status" value="1"/>
</dbReference>
<dbReference type="Proteomes" id="UP000027195">
    <property type="component" value="Unassembled WGS sequence"/>
</dbReference>
<evidence type="ECO:0000256" key="1">
    <source>
        <dbReference type="SAM" id="MobiDB-lite"/>
    </source>
</evidence>
<dbReference type="InterPro" id="IPR052895">
    <property type="entry name" value="HetReg/Transcr_Mod"/>
</dbReference>
<feature type="transmembrane region" description="Helical" evidence="2">
    <location>
        <begin position="138"/>
        <end position="169"/>
    </location>
</feature>
<dbReference type="EMBL" id="KL198066">
    <property type="protein sequence ID" value="KDQ10550.1"/>
    <property type="molecule type" value="Genomic_DNA"/>
</dbReference>
<protein>
    <recommendedName>
        <fullName evidence="3">Heterokaryon incompatibility domain-containing protein</fullName>
    </recommendedName>
</protein>
<evidence type="ECO:0000259" key="3">
    <source>
        <dbReference type="Pfam" id="PF06985"/>
    </source>
</evidence>
<name>A0A067M759_BOTB1</name>
<feature type="region of interest" description="Disordered" evidence="1">
    <location>
        <begin position="1"/>
        <end position="67"/>
    </location>
</feature>
<dbReference type="STRING" id="930990.A0A067M759"/>
<feature type="domain" description="Heterokaryon incompatibility" evidence="3">
    <location>
        <begin position="360"/>
        <end position="450"/>
    </location>
</feature>
<dbReference type="HOGENOM" id="CLU_337374_0_0_1"/>
<evidence type="ECO:0000313" key="5">
    <source>
        <dbReference type="Proteomes" id="UP000027195"/>
    </source>
</evidence>
<accession>A0A067M759</accession>
<dbReference type="InterPro" id="IPR010730">
    <property type="entry name" value="HET"/>
</dbReference>
<reference evidence="5" key="1">
    <citation type="journal article" date="2014" name="Proc. Natl. Acad. Sci. U.S.A.">
        <title>Extensive sampling of basidiomycete genomes demonstrates inadequacy of the white-rot/brown-rot paradigm for wood decay fungi.</title>
        <authorList>
            <person name="Riley R."/>
            <person name="Salamov A.A."/>
            <person name="Brown D.W."/>
            <person name="Nagy L.G."/>
            <person name="Floudas D."/>
            <person name="Held B.W."/>
            <person name="Levasseur A."/>
            <person name="Lombard V."/>
            <person name="Morin E."/>
            <person name="Otillar R."/>
            <person name="Lindquist E.A."/>
            <person name="Sun H."/>
            <person name="LaButti K.M."/>
            <person name="Schmutz J."/>
            <person name="Jabbour D."/>
            <person name="Luo H."/>
            <person name="Baker S.E."/>
            <person name="Pisabarro A.G."/>
            <person name="Walton J.D."/>
            <person name="Blanchette R.A."/>
            <person name="Henrissat B."/>
            <person name="Martin F."/>
            <person name="Cullen D."/>
            <person name="Hibbett D.S."/>
            <person name="Grigoriev I.V."/>
        </authorList>
    </citation>
    <scope>NUCLEOTIDE SEQUENCE [LARGE SCALE GENOMIC DNA]</scope>
    <source>
        <strain evidence="5">FD-172 SS1</strain>
    </source>
</reference>
<sequence length="844" mass="91983">MKEQGTPPTIVHQLPSESSDGTSEEVGIEGRALAFPKISVPPDSISLGSGERDRTSASISSRRGSTSQLRNSIIPSVLSPTLIPATSLLSPSSASSSISHVSPIAHGYSTALTSTISNETNSTFDTPPSTGNHLQRTLIVALLVGGAVFLLTPISRTVLFGLILALFVFCTSFTRKDARPNPFMASGSQLAAEDHAQLGLGEALSACSTASSNPCSPAASTYISHDSLMTHASTISPSLIISGPLSTEEPRPAEGCSANSALIPALIQDGNLVSHGEQTPGSSCHLATARTSESGSTFSARTILRVPLPALEGMTINLDSLAVPCHFRLLDCAAFLDFNELRIIEYPDISFDSTEPLPSYAAISYPWRDLQLPPGVKSPSFSVNGATHADPISIDLLRTACIAVRKLCSCTHLWLDRLCILQTSKEDKNWQIQRMYRIYSHCDMCLVLPGGLARLAGLAEPTLWADRAWTLQEALAPGKGKVKCLFKFPHASFGDFLREACPEGNKYGFDLNISDIVETSIELGHSAACDLTLLCFKLWVGIGRFKEDAPAVWEQRDRFPVRIITTEVAELLQMPLEMGNRQGLITLWALAFARTSSRPVDMVFSTMDLLGIQLDVSQFQPDERTKATIKLIQELMKRQRGKATWLYIAPWVKPSREISTLPEMPITSESGRAYLDTSTGKVLAVDAIISEKRWRSAVGLPSPVPTGTMTDSGYFVFPAKAILVDGIRAIQHPGTMADGMRAYDDHETWAIVIGRVRNKQRNPNTWEIEPWSGEGPRPEGVYELTMMLVEKHGHNLYHRVGMEKEIDERVTIGWNWSYREFSVGGPGRGERVRFGVCAAGVNYL</sequence>